<dbReference type="Gene3D" id="1.10.1170.10">
    <property type="entry name" value="Inhibitor Of Apoptosis Protein (2mihbC-IAP-1), Chain A"/>
    <property type="match status" value="1"/>
</dbReference>
<gene>
    <name evidence="4" type="ORF">GUITHDRAFT_101266</name>
</gene>
<evidence type="ECO:0000313" key="5">
    <source>
        <dbReference type="EnsemblProtists" id="EKX52815"/>
    </source>
</evidence>
<name>L1JXA1_GUITC</name>
<dbReference type="SUPFAM" id="SSF48371">
    <property type="entry name" value="ARM repeat"/>
    <property type="match status" value="2"/>
</dbReference>
<organism evidence="4">
    <name type="scientific">Guillardia theta (strain CCMP2712)</name>
    <name type="common">Cryptophyte</name>
    <dbReference type="NCBI Taxonomy" id="905079"/>
    <lineage>
        <taxon>Eukaryota</taxon>
        <taxon>Cryptophyceae</taxon>
        <taxon>Pyrenomonadales</taxon>
        <taxon>Geminigeraceae</taxon>
        <taxon>Guillardia</taxon>
    </lineage>
</organism>
<evidence type="ECO:0000313" key="4">
    <source>
        <dbReference type="EMBL" id="EKX52815.1"/>
    </source>
</evidence>
<dbReference type="HOGENOM" id="CLU_231569_0_0_1"/>
<dbReference type="Pfam" id="PF02985">
    <property type="entry name" value="HEAT"/>
    <property type="match status" value="1"/>
</dbReference>
<dbReference type="InterPro" id="IPR001370">
    <property type="entry name" value="BIR_rpt"/>
</dbReference>
<keyword evidence="1" id="KW-0677">Repeat</keyword>
<feature type="compositionally biased region" description="Basic and acidic residues" evidence="3">
    <location>
        <begin position="1134"/>
        <end position="1152"/>
    </location>
</feature>
<evidence type="ECO:0000256" key="1">
    <source>
        <dbReference type="ARBA" id="ARBA00022737"/>
    </source>
</evidence>
<dbReference type="InterPro" id="IPR004155">
    <property type="entry name" value="PBS_lyase_HEAT"/>
</dbReference>
<dbReference type="Proteomes" id="UP000011087">
    <property type="component" value="Unassembled WGS sequence"/>
</dbReference>
<dbReference type="OrthoDB" id="2196114at2759"/>
<dbReference type="PaxDb" id="55529-EKX52815"/>
<keyword evidence="6" id="KW-1185">Reference proteome</keyword>
<dbReference type="RefSeq" id="XP_005839795.1">
    <property type="nucleotide sequence ID" value="XM_005839738.1"/>
</dbReference>
<dbReference type="EMBL" id="JH992971">
    <property type="protein sequence ID" value="EKX52815.1"/>
    <property type="molecule type" value="Genomic_DNA"/>
</dbReference>
<reference evidence="4 6" key="1">
    <citation type="journal article" date="2012" name="Nature">
        <title>Algal genomes reveal evolutionary mosaicism and the fate of nucleomorphs.</title>
        <authorList>
            <consortium name="DOE Joint Genome Institute"/>
            <person name="Curtis B.A."/>
            <person name="Tanifuji G."/>
            <person name="Burki F."/>
            <person name="Gruber A."/>
            <person name="Irimia M."/>
            <person name="Maruyama S."/>
            <person name="Arias M.C."/>
            <person name="Ball S.G."/>
            <person name="Gile G.H."/>
            <person name="Hirakawa Y."/>
            <person name="Hopkins J.F."/>
            <person name="Kuo A."/>
            <person name="Rensing S.A."/>
            <person name="Schmutz J."/>
            <person name="Symeonidi A."/>
            <person name="Elias M."/>
            <person name="Eveleigh R.J."/>
            <person name="Herman E.K."/>
            <person name="Klute M.J."/>
            <person name="Nakayama T."/>
            <person name="Obornik M."/>
            <person name="Reyes-Prieto A."/>
            <person name="Armbrust E.V."/>
            <person name="Aves S.J."/>
            <person name="Beiko R.G."/>
            <person name="Coutinho P."/>
            <person name="Dacks J.B."/>
            <person name="Durnford D.G."/>
            <person name="Fast N.M."/>
            <person name="Green B.R."/>
            <person name="Grisdale C.J."/>
            <person name="Hempel F."/>
            <person name="Henrissat B."/>
            <person name="Hoppner M.P."/>
            <person name="Ishida K."/>
            <person name="Kim E."/>
            <person name="Koreny L."/>
            <person name="Kroth P.G."/>
            <person name="Liu Y."/>
            <person name="Malik S.B."/>
            <person name="Maier U.G."/>
            <person name="McRose D."/>
            <person name="Mock T."/>
            <person name="Neilson J.A."/>
            <person name="Onodera N.T."/>
            <person name="Poole A.M."/>
            <person name="Pritham E.J."/>
            <person name="Richards T.A."/>
            <person name="Rocap G."/>
            <person name="Roy S.W."/>
            <person name="Sarai C."/>
            <person name="Schaack S."/>
            <person name="Shirato S."/>
            <person name="Slamovits C.H."/>
            <person name="Spencer D.F."/>
            <person name="Suzuki S."/>
            <person name="Worden A.Z."/>
            <person name="Zauner S."/>
            <person name="Barry K."/>
            <person name="Bell C."/>
            <person name="Bharti A.K."/>
            <person name="Crow J.A."/>
            <person name="Grimwood J."/>
            <person name="Kramer R."/>
            <person name="Lindquist E."/>
            <person name="Lucas S."/>
            <person name="Salamov A."/>
            <person name="McFadden G.I."/>
            <person name="Lane C.E."/>
            <person name="Keeling P.J."/>
            <person name="Gray M.W."/>
            <person name="Grigoriev I.V."/>
            <person name="Archibald J.M."/>
        </authorList>
    </citation>
    <scope>NUCLEOTIDE SEQUENCE</scope>
    <source>
        <strain evidence="4 6">CCMP2712</strain>
    </source>
</reference>
<evidence type="ECO:0000256" key="3">
    <source>
        <dbReference type="SAM" id="MobiDB-lite"/>
    </source>
</evidence>
<reference evidence="5" key="3">
    <citation type="submission" date="2016-03" db="UniProtKB">
        <authorList>
            <consortium name="EnsemblProtists"/>
        </authorList>
    </citation>
    <scope>IDENTIFICATION</scope>
</reference>
<reference evidence="6" key="2">
    <citation type="submission" date="2012-11" db="EMBL/GenBank/DDBJ databases">
        <authorList>
            <person name="Kuo A."/>
            <person name="Curtis B.A."/>
            <person name="Tanifuji G."/>
            <person name="Burki F."/>
            <person name="Gruber A."/>
            <person name="Irimia M."/>
            <person name="Maruyama S."/>
            <person name="Arias M.C."/>
            <person name="Ball S.G."/>
            <person name="Gile G.H."/>
            <person name="Hirakawa Y."/>
            <person name="Hopkins J.F."/>
            <person name="Rensing S.A."/>
            <person name="Schmutz J."/>
            <person name="Symeonidi A."/>
            <person name="Elias M."/>
            <person name="Eveleigh R.J."/>
            <person name="Herman E.K."/>
            <person name="Klute M.J."/>
            <person name="Nakayama T."/>
            <person name="Obornik M."/>
            <person name="Reyes-Prieto A."/>
            <person name="Armbrust E.V."/>
            <person name="Aves S.J."/>
            <person name="Beiko R.G."/>
            <person name="Coutinho P."/>
            <person name="Dacks J.B."/>
            <person name="Durnford D.G."/>
            <person name="Fast N.M."/>
            <person name="Green B.R."/>
            <person name="Grisdale C."/>
            <person name="Hempe F."/>
            <person name="Henrissat B."/>
            <person name="Hoppner M.P."/>
            <person name="Ishida K.-I."/>
            <person name="Kim E."/>
            <person name="Koreny L."/>
            <person name="Kroth P.G."/>
            <person name="Liu Y."/>
            <person name="Malik S.-B."/>
            <person name="Maier U.G."/>
            <person name="McRose D."/>
            <person name="Mock T."/>
            <person name="Neilson J.A."/>
            <person name="Onodera N.T."/>
            <person name="Poole A.M."/>
            <person name="Pritham E.J."/>
            <person name="Richards T.A."/>
            <person name="Rocap G."/>
            <person name="Roy S.W."/>
            <person name="Sarai C."/>
            <person name="Schaack S."/>
            <person name="Shirato S."/>
            <person name="Slamovits C.H."/>
            <person name="Spencer D.F."/>
            <person name="Suzuki S."/>
            <person name="Worden A.Z."/>
            <person name="Zauner S."/>
            <person name="Barry K."/>
            <person name="Bell C."/>
            <person name="Bharti A.K."/>
            <person name="Crow J.A."/>
            <person name="Grimwood J."/>
            <person name="Kramer R."/>
            <person name="Lindquist E."/>
            <person name="Lucas S."/>
            <person name="Salamov A."/>
            <person name="McFadden G.I."/>
            <person name="Lane C.E."/>
            <person name="Keeling P.J."/>
            <person name="Gray M.W."/>
            <person name="Grigoriev I.V."/>
            <person name="Archibald J.M."/>
        </authorList>
    </citation>
    <scope>NUCLEOTIDE SEQUENCE</scope>
    <source>
        <strain evidence="6">CCMP2712</strain>
    </source>
</reference>
<proteinExistence type="predicted"/>
<evidence type="ECO:0008006" key="7">
    <source>
        <dbReference type="Google" id="ProtNLM"/>
    </source>
</evidence>
<protein>
    <recommendedName>
        <fullName evidence="7">HEAT repeat-containing protein</fullName>
    </recommendedName>
</protein>
<dbReference type="PROSITE" id="PS50143">
    <property type="entry name" value="BIR_REPEAT_2"/>
    <property type="match status" value="1"/>
</dbReference>
<dbReference type="PANTHER" id="PTHR12697">
    <property type="entry name" value="PBS LYASE HEAT-LIKE PROTEIN"/>
    <property type="match status" value="1"/>
</dbReference>
<dbReference type="InterPro" id="IPR016024">
    <property type="entry name" value="ARM-type_fold"/>
</dbReference>
<feature type="coiled-coil region" evidence="2">
    <location>
        <begin position="1400"/>
        <end position="1450"/>
    </location>
</feature>
<dbReference type="SUPFAM" id="SSF57924">
    <property type="entry name" value="Inhibitor of apoptosis (IAP) repeat"/>
    <property type="match status" value="1"/>
</dbReference>
<dbReference type="Pfam" id="PF00653">
    <property type="entry name" value="BIR"/>
    <property type="match status" value="1"/>
</dbReference>
<dbReference type="KEGG" id="gtt:GUITHDRAFT_101266"/>
<dbReference type="InterPro" id="IPR000357">
    <property type="entry name" value="HEAT"/>
</dbReference>
<dbReference type="Gene3D" id="1.25.10.10">
    <property type="entry name" value="Leucine-rich Repeat Variant"/>
    <property type="match status" value="3"/>
</dbReference>
<feature type="region of interest" description="Disordered" evidence="3">
    <location>
        <begin position="442"/>
        <end position="481"/>
    </location>
</feature>
<dbReference type="EnsemblProtists" id="EKX52815">
    <property type="protein sequence ID" value="EKX52815"/>
    <property type="gene ID" value="GUITHDRAFT_101266"/>
</dbReference>
<feature type="compositionally biased region" description="Basic and acidic residues" evidence="3">
    <location>
        <begin position="442"/>
        <end position="479"/>
    </location>
</feature>
<dbReference type="InterPro" id="IPR011989">
    <property type="entry name" value="ARM-like"/>
</dbReference>
<dbReference type="GO" id="GO:0016491">
    <property type="term" value="F:oxidoreductase activity"/>
    <property type="evidence" value="ECO:0007669"/>
    <property type="project" value="TreeGrafter"/>
</dbReference>
<feature type="region of interest" description="Disordered" evidence="3">
    <location>
        <begin position="1134"/>
        <end position="1156"/>
    </location>
</feature>
<sequence>MNIPSLLSQLEHATTSDKKARAIQHYLNNHNHHYTLVIEQLSSSIPAGGTYFRAKYGMVESEAGMLRQWQRDAWLLHDVVRVVCDLFTNEESFTVKFAALEALRRLRPRGDETAKEALLSFFGEKRNFFGHKIEAKHSLAEKALEVLTSICDWSDVHVLFRLSVLLRVGSCCEEMWIADRVDLLRSCLRDEGSGNEVPPALTRELLKVDVKLSTGKEGGGGSERAGDDAEQGEFCKDCMLLLSNPLEEEEAALMRDGLHYFGPCAKANSVFSQAREIVDDVPLESLCCDVKVEDEVMDYDPMQTGAPRGFKLTISSETGVVEEAIGRAVYHPRFSNLVLPLQELMSDEKGLQSPVLMQLYTWGGAELGEAMYDVKNRVYRSSWHPPLSLRWEPVGGVVLSTEFLLRERKEEEVVLVLENDVELTWEHRHRVFRDWRSQQHQSVREEKRREEEEEGGRRREIHEGREEDRDGGGGRKDEAAIEYSKMDSAGWKRGSSCKVTLVGLRVTRGKRLFLNAPLQPPPDLGQSFFLIAENSLLQKGLDRFLRDLQSRQQEGKMEEENVEHMRATWRAESCIVQPRGRVDPGKSRGILFQLPCSSVEEGCIRAAIRGAAEFEYSQFKRCSAKMRRLVARLLIKIMNPNHHVLRHVVDRYLQHVEKEGRVSESLPWKVVKAACLAGLNDLCVYNRDRMYDGKEGTVGVQLVWKGLVSSLLQSFRCSDESVRIMALRINGRLLEFLFRSGSIDRFFCSVRRNDMDIDKDLEEEEEEEEADSSVSSHHRLQCKFRTSFQILRRALRDRSSSVKQDAVHQCQLLHKKFQFSPSWLLSDLQALIQDKSEHVRTAALHCLASLCPSNRLHKFLAREEGRLQVGIRIGVESLTSFRGQACLSRMFVTLSRLNRLPPLQVDLHQWHPPLIWTWEEVGRTGWIAERGHERKNFVNLHVEEEGVRAEHALDVSYSSLLLHGLEDRLWVRCWEQPNQRLPPELVGEANVPAHALLRVDKHRIEARGARISLLVQCRKILSSTMASEWGSANLFFVIRGGAASCVLYASEVRRKEEEVEFSPVSLSLERLSPSDSLKRPWTENYLSSLLLELWDWDVSRQHRFLGSCEMPLDELHRLSQELVAYESAVEEEKMAMEEEERRRARETGRGGREGGIVPMEQRRSKEFVKPKLDFSLRNFQLETVGLCEVAEVELTCPEQWHAPLSRAPYKDRDGGLLFIHQVAFSSDPPAPISSPAPPCEDEERRLRELYSSERAASPVGVLNVLGVEGDGNSFDSADPSWRVRQAAVRVLSELSSTGEEATAAGLLSGCADQDAEVRALAVEGYSRRRFPADRDAVEELIRQVRSGQYLEKNNLELADREWRKVRERALLSLPRHASRGKVSILLSSGRKCALSIERRAKEEKMAISQLTGELEEVNEELERHVAKERGEEWERKMKRLLKRKAVTEREIESSQLSLAWLLADLERTWQGVRRQRHRLFLLTRALELEASGGPSSDVDQLLVSSSEDQLEWPRDWHPPLLLPRPPRARGKTLFFFRFLSELEDLCGFEFLLPHRWEQLQLLEQMEEETRLASFSYFSHCFAWNATWLPGIQLGSSGSLAPGEVLEGELVTCCLWCPPFERPWKGGKDVWDSSLMWNSAGFQLGEVSAALELLTFQDQELQGKIAVVALRTRDADAELVSQIVTKAKRKKARGVVLISLEEESFQGRFSVVQSTETIPILCAEDFFDHAWMSASLESDDEIFDAVVAALQDPHEQVRSTACQALGNISQYPSGKGRWSRGSVVVLHHLCELLLQDPSPLVRASCVKAISMLGPSRNAEVAAAVMRAVKREKEGFLHEQLLKLLSSTISPGEEDVHLNEQAARAKEAHHGALLSRHQAASVLSDLLFNNIDLQIARQRTFDIYWTMSSNPRLTCTWPAHKFQLNKGKKEDSETLSAPSFLSPELLAWAGWFFSPDEDAYDRCCCFCCGAWKSDWRRADDPLSFHEQSCLYKICALPYADERFLQVPPPRDSQRKLASKSTCKMNWRIKIPTSLELQLGLPEVGKLAGAVEASSLELEYHSAILRSNEEKMKVNVDLALEVAQAAFGLLGRVQEESALLALNMYVQSGCAEQDVIEDDDEASLPSLPSGAKVVEGVRAGVQKEWLAVRRSMLSLGQGRRRKLIRAIADYAR</sequence>
<dbReference type="SMART" id="SM00567">
    <property type="entry name" value="EZ_HEAT"/>
    <property type="match status" value="5"/>
</dbReference>
<evidence type="ECO:0000313" key="6">
    <source>
        <dbReference type="Proteomes" id="UP000011087"/>
    </source>
</evidence>
<evidence type="ECO:0000256" key="2">
    <source>
        <dbReference type="SAM" id="Coils"/>
    </source>
</evidence>
<dbReference type="Pfam" id="PF13646">
    <property type="entry name" value="HEAT_2"/>
    <property type="match status" value="1"/>
</dbReference>
<dbReference type="PANTHER" id="PTHR12697:SF5">
    <property type="entry name" value="DEOXYHYPUSINE HYDROXYLASE"/>
    <property type="match status" value="1"/>
</dbReference>
<accession>L1JXA1</accession>
<dbReference type="GeneID" id="17309732"/>
<keyword evidence="2" id="KW-0175">Coiled coil</keyword>